<keyword evidence="3" id="KW-1185">Reference proteome</keyword>
<evidence type="ECO:0000313" key="3">
    <source>
        <dbReference type="Proteomes" id="UP001279734"/>
    </source>
</evidence>
<evidence type="ECO:0000256" key="1">
    <source>
        <dbReference type="SAM" id="MobiDB-lite"/>
    </source>
</evidence>
<feature type="region of interest" description="Disordered" evidence="1">
    <location>
        <begin position="1"/>
        <end position="20"/>
    </location>
</feature>
<name>A0AAD3SET9_NEPGR</name>
<feature type="compositionally biased region" description="Basic and acidic residues" evidence="1">
    <location>
        <begin position="1"/>
        <end position="15"/>
    </location>
</feature>
<accession>A0AAD3SET9</accession>
<gene>
    <name evidence="2" type="ORF">Nepgr_011658</name>
</gene>
<reference evidence="2" key="1">
    <citation type="submission" date="2023-05" db="EMBL/GenBank/DDBJ databases">
        <title>Nepenthes gracilis genome sequencing.</title>
        <authorList>
            <person name="Fukushima K."/>
        </authorList>
    </citation>
    <scope>NUCLEOTIDE SEQUENCE</scope>
    <source>
        <strain evidence="2">SING2019-196</strain>
    </source>
</reference>
<proteinExistence type="predicted"/>
<protein>
    <submittedName>
        <fullName evidence="2">Uncharacterized protein</fullName>
    </submittedName>
</protein>
<comment type="caution">
    <text evidence="2">The sequence shown here is derived from an EMBL/GenBank/DDBJ whole genome shotgun (WGS) entry which is preliminary data.</text>
</comment>
<sequence length="67" mass="7725">MHDLEDNNQETREGRAPLYRGFKSPGGSHRSLFSSSLPFPANEPLLSQSSYVCYLFRHFDRSLMFAK</sequence>
<dbReference type="EMBL" id="BSYO01000009">
    <property type="protein sequence ID" value="GMH09817.1"/>
    <property type="molecule type" value="Genomic_DNA"/>
</dbReference>
<dbReference type="AlphaFoldDB" id="A0AAD3SET9"/>
<organism evidence="2 3">
    <name type="scientific">Nepenthes gracilis</name>
    <name type="common">Slender pitcher plant</name>
    <dbReference type="NCBI Taxonomy" id="150966"/>
    <lineage>
        <taxon>Eukaryota</taxon>
        <taxon>Viridiplantae</taxon>
        <taxon>Streptophyta</taxon>
        <taxon>Embryophyta</taxon>
        <taxon>Tracheophyta</taxon>
        <taxon>Spermatophyta</taxon>
        <taxon>Magnoliopsida</taxon>
        <taxon>eudicotyledons</taxon>
        <taxon>Gunneridae</taxon>
        <taxon>Pentapetalae</taxon>
        <taxon>Caryophyllales</taxon>
        <taxon>Nepenthaceae</taxon>
        <taxon>Nepenthes</taxon>
    </lineage>
</organism>
<evidence type="ECO:0000313" key="2">
    <source>
        <dbReference type="EMBL" id="GMH09817.1"/>
    </source>
</evidence>
<dbReference type="Proteomes" id="UP001279734">
    <property type="component" value="Unassembled WGS sequence"/>
</dbReference>